<dbReference type="InterPro" id="IPR018707">
    <property type="entry name" value="LpxR"/>
</dbReference>
<comment type="caution">
    <text evidence="2">The sequence shown here is derived from an EMBL/GenBank/DDBJ whole genome shotgun (WGS) entry which is preliminary data.</text>
</comment>
<dbReference type="Pfam" id="PF09982">
    <property type="entry name" value="LpxR"/>
    <property type="match status" value="1"/>
</dbReference>
<accession>A0ABV7MDG8</accession>
<dbReference type="EMBL" id="JBHRVA010000003">
    <property type="protein sequence ID" value="MFC3303098.1"/>
    <property type="molecule type" value="Genomic_DNA"/>
</dbReference>
<keyword evidence="3" id="KW-1185">Reference proteome</keyword>
<feature type="signal peptide" evidence="1">
    <location>
        <begin position="1"/>
        <end position="20"/>
    </location>
</feature>
<proteinExistence type="predicted"/>
<evidence type="ECO:0000313" key="3">
    <source>
        <dbReference type="Proteomes" id="UP001595607"/>
    </source>
</evidence>
<gene>
    <name evidence="2" type="ORF">ACFONP_10175</name>
</gene>
<feature type="chain" id="PRO_5045928382" evidence="1">
    <location>
        <begin position="21"/>
        <end position="334"/>
    </location>
</feature>
<evidence type="ECO:0000313" key="2">
    <source>
        <dbReference type="EMBL" id="MFC3303098.1"/>
    </source>
</evidence>
<dbReference type="Proteomes" id="UP001595607">
    <property type="component" value="Unassembled WGS sequence"/>
</dbReference>
<keyword evidence="1" id="KW-0732">Signal</keyword>
<name>A0ABV7MDG8_9PROT</name>
<organism evidence="2 3">
    <name type="scientific">Parvularcula lutaonensis</name>
    <dbReference type="NCBI Taxonomy" id="491923"/>
    <lineage>
        <taxon>Bacteria</taxon>
        <taxon>Pseudomonadati</taxon>
        <taxon>Pseudomonadota</taxon>
        <taxon>Alphaproteobacteria</taxon>
        <taxon>Parvularculales</taxon>
        <taxon>Parvularculaceae</taxon>
        <taxon>Parvularcula</taxon>
    </lineage>
</organism>
<sequence length="334" mass="36299">MLGKGSIAAALAALPAAVWAQDVPVKDDHKATLTFALENDGYFGDDDNYTSGLRLGYLSGNKPLSARGRVMADVLGLRGDREQMRQRRGLAIAQEIYTPRDLDVAAPPPDQHPYAGYLYVRYTALIEQPSRVDQMSVELGVVGPEALGEHAQNLIHDTTGRERALGWDNQIDTAVGINVSYDQQQRIAHGAYDGGIGWDCVPYVGFQAGTVKTAGRAGFNLRFGEALTVGYGPPRVRPAGAGSGFFVPQHRRSWYVFAGAQLEAVAHNIFLDNSLFRDRGPSVESKAWVWDTQAGIAAQIGGVQASFTYVLRSEEFFGQDGDQRFGALTVSTRF</sequence>
<protein>
    <submittedName>
        <fullName evidence="2">Lipid A deacylase LpxR family protein</fullName>
    </submittedName>
</protein>
<dbReference type="RefSeq" id="WP_189575301.1">
    <property type="nucleotide sequence ID" value="NZ_BMXU01000002.1"/>
</dbReference>
<evidence type="ECO:0000256" key="1">
    <source>
        <dbReference type="SAM" id="SignalP"/>
    </source>
</evidence>
<reference evidence="3" key="1">
    <citation type="journal article" date="2019" name="Int. J. Syst. Evol. Microbiol.">
        <title>The Global Catalogue of Microorganisms (GCM) 10K type strain sequencing project: providing services to taxonomists for standard genome sequencing and annotation.</title>
        <authorList>
            <consortium name="The Broad Institute Genomics Platform"/>
            <consortium name="The Broad Institute Genome Sequencing Center for Infectious Disease"/>
            <person name="Wu L."/>
            <person name="Ma J."/>
        </authorList>
    </citation>
    <scope>NUCLEOTIDE SEQUENCE [LARGE SCALE GENOMIC DNA]</scope>
    <source>
        <strain evidence="3">KCTC 22245</strain>
    </source>
</reference>
<dbReference type="Gene3D" id="2.40.128.140">
    <property type="entry name" value="Outer membrane protein"/>
    <property type="match status" value="1"/>
</dbReference>
<dbReference type="InterPro" id="IPR037107">
    <property type="entry name" value="Put_OMP_sf"/>
</dbReference>